<reference evidence="2 3" key="1">
    <citation type="submission" date="2024-06" db="EMBL/GenBank/DDBJ databases">
        <title>A chromosome level genome sequence of Diviner's sage (Salvia divinorum).</title>
        <authorList>
            <person name="Ford S.A."/>
            <person name="Ro D.-K."/>
            <person name="Ness R.W."/>
            <person name="Phillips M.A."/>
        </authorList>
    </citation>
    <scope>NUCLEOTIDE SEQUENCE [LARGE SCALE GENOMIC DNA]</scope>
    <source>
        <strain evidence="2">SAF-2024a</strain>
        <tissue evidence="2">Leaf</tissue>
    </source>
</reference>
<evidence type="ECO:0000256" key="1">
    <source>
        <dbReference type="SAM" id="MobiDB-lite"/>
    </source>
</evidence>
<sequence>MAAYAPRRSSGPILGSTSNSGRLNRHYAHAPPSPSSRTGVELYNRSSPSHNRSISMTSRVDKKPGTGQKRACMCSPTNHPGSFRCSLHKSVTSKPQTAPCGSSGRLNMRRSAMKNSLVRIGAVEGEWVRRALAASIRPSSHQQRRAEFSRRPTRFSVVSQS</sequence>
<feature type="region of interest" description="Disordered" evidence="1">
    <location>
        <begin position="88"/>
        <end position="107"/>
    </location>
</feature>
<accession>A0ABD1HBD5</accession>
<dbReference type="PANTHER" id="PTHR33132:SF135">
    <property type="entry name" value="OS02G0799700 PROTEIN"/>
    <property type="match status" value="1"/>
</dbReference>
<proteinExistence type="predicted"/>
<feature type="region of interest" description="Disordered" evidence="1">
    <location>
        <begin position="1"/>
        <end position="72"/>
    </location>
</feature>
<comment type="caution">
    <text evidence="2">The sequence shown here is derived from an EMBL/GenBank/DDBJ whole genome shotgun (WGS) entry which is preliminary data.</text>
</comment>
<gene>
    <name evidence="2" type="ORF">AAHA92_14366</name>
</gene>
<feature type="compositionally biased region" description="Polar residues" evidence="1">
    <location>
        <begin position="89"/>
        <end position="100"/>
    </location>
</feature>
<organism evidence="2 3">
    <name type="scientific">Salvia divinorum</name>
    <name type="common">Maria pastora</name>
    <name type="synonym">Diviner's sage</name>
    <dbReference type="NCBI Taxonomy" id="28513"/>
    <lineage>
        <taxon>Eukaryota</taxon>
        <taxon>Viridiplantae</taxon>
        <taxon>Streptophyta</taxon>
        <taxon>Embryophyta</taxon>
        <taxon>Tracheophyta</taxon>
        <taxon>Spermatophyta</taxon>
        <taxon>Magnoliopsida</taxon>
        <taxon>eudicotyledons</taxon>
        <taxon>Gunneridae</taxon>
        <taxon>Pentapetalae</taxon>
        <taxon>asterids</taxon>
        <taxon>lamiids</taxon>
        <taxon>Lamiales</taxon>
        <taxon>Lamiaceae</taxon>
        <taxon>Nepetoideae</taxon>
        <taxon>Mentheae</taxon>
        <taxon>Salviinae</taxon>
        <taxon>Salvia</taxon>
        <taxon>Salvia subgen. Calosphace</taxon>
    </lineage>
</organism>
<evidence type="ECO:0008006" key="4">
    <source>
        <dbReference type="Google" id="ProtNLM"/>
    </source>
</evidence>
<feature type="compositionally biased region" description="Polar residues" evidence="1">
    <location>
        <begin position="44"/>
        <end position="58"/>
    </location>
</feature>
<dbReference type="PANTHER" id="PTHR33132">
    <property type="entry name" value="OSJNBB0118P14.9 PROTEIN"/>
    <property type="match status" value="1"/>
</dbReference>
<evidence type="ECO:0000313" key="2">
    <source>
        <dbReference type="EMBL" id="KAL1553732.1"/>
    </source>
</evidence>
<evidence type="ECO:0000313" key="3">
    <source>
        <dbReference type="Proteomes" id="UP001567538"/>
    </source>
</evidence>
<dbReference type="AlphaFoldDB" id="A0ABD1HBD5"/>
<dbReference type="Proteomes" id="UP001567538">
    <property type="component" value="Unassembled WGS sequence"/>
</dbReference>
<keyword evidence="3" id="KW-1185">Reference proteome</keyword>
<dbReference type="EMBL" id="JBEAFC010000006">
    <property type="protein sequence ID" value="KAL1553732.1"/>
    <property type="molecule type" value="Genomic_DNA"/>
</dbReference>
<name>A0ABD1HBD5_SALDI</name>
<feature type="region of interest" description="Disordered" evidence="1">
    <location>
        <begin position="136"/>
        <end position="161"/>
    </location>
</feature>
<protein>
    <recommendedName>
        <fullName evidence="4">Serine-rich protein-like protein</fullName>
    </recommendedName>
</protein>